<dbReference type="GO" id="GO:0009289">
    <property type="term" value="C:pilus"/>
    <property type="evidence" value="ECO:0007669"/>
    <property type="project" value="InterPro"/>
</dbReference>
<protein>
    <recommendedName>
        <fullName evidence="3">Fimbrial protein</fullName>
    </recommendedName>
</protein>
<reference evidence="2" key="1">
    <citation type="submission" date="2018-07" db="EMBL/GenBank/DDBJ databases">
        <authorList>
            <consortium name="PulseNet: The National Subtyping Network for Foodborne Disease Surveillance"/>
            <person name="Tarr C.L."/>
            <person name="Trees E."/>
            <person name="Katz L.S."/>
            <person name="Carleton-Romer H.A."/>
            <person name="Stroika S."/>
            <person name="Kucerova Z."/>
            <person name="Roache K.F."/>
            <person name="Sabol A.L."/>
            <person name="Besser J."/>
            <person name="Gerner-Smidt P."/>
        </authorList>
    </citation>
    <scope>NUCLEOTIDE SEQUENCE</scope>
    <source>
        <strain evidence="2">PNUSAS044948</strain>
    </source>
</reference>
<comment type="caution">
    <text evidence="2">The sequence shown here is derived from an EMBL/GenBank/DDBJ whole genome shotgun (WGS) entry which is preliminary data.</text>
</comment>
<gene>
    <name evidence="2" type="ORF">DSA09_20280</name>
</gene>
<feature type="region of interest" description="Disordered" evidence="1">
    <location>
        <begin position="1"/>
        <end position="24"/>
    </location>
</feature>
<dbReference type="AlphaFoldDB" id="A0A5T8BFK9"/>
<proteinExistence type="predicted"/>
<sequence>MSNLMVSLKAHKKRETPGATPRRGRHALSTLLLGGALATTALLLPGQPVVAKEASATLTLKTRLTAATCNLTRNGLTPVGIQVVPLPVVNPGEVTRAGAGEWLGDIVPLNLGVRCSVAPEAGVGMSLVITPLQTDTDHTGAAAIASTKSDGKAGPDLLIVNTDNSNTPVSFNPQLATDGQPCSNSGQGCVTLHATGGVSDWRLPLGVRVLIPAGDKRDDMLAPGTWQAAVTLNVAYQ</sequence>
<evidence type="ECO:0008006" key="3">
    <source>
        <dbReference type="Google" id="ProtNLM"/>
    </source>
</evidence>
<evidence type="ECO:0000313" key="2">
    <source>
        <dbReference type="EMBL" id="EBN4402372.1"/>
    </source>
</evidence>
<dbReference type="Gene3D" id="2.60.40.1090">
    <property type="entry name" value="Fimbrial-type adhesion domain"/>
    <property type="match status" value="1"/>
</dbReference>
<organism evidence="2">
    <name type="scientific">Salmonella enterica</name>
    <name type="common">Salmonella choleraesuis</name>
    <dbReference type="NCBI Taxonomy" id="28901"/>
    <lineage>
        <taxon>Bacteria</taxon>
        <taxon>Pseudomonadati</taxon>
        <taxon>Pseudomonadota</taxon>
        <taxon>Gammaproteobacteria</taxon>
        <taxon>Enterobacterales</taxon>
        <taxon>Enterobacteriaceae</taxon>
        <taxon>Salmonella</taxon>
    </lineage>
</organism>
<name>A0A5T8BFK9_SALER</name>
<accession>A0A5T8BFK9</accession>
<evidence type="ECO:0000256" key="1">
    <source>
        <dbReference type="SAM" id="MobiDB-lite"/>
    </source>
</evidence>
<dbReference type="EMBL" id="AAGFSO010000016">
    <property type="protein sequence ID" value="EBN4402372.1"/>
    <property type="molecule type" value="Genomic_DNA"/>
</dbReference>
<dbReference type="GO" id="GO:0007155">
    <property type="term" value="P:cell adhesion"/>
    <property type="evidence" value="ECO:0007669"/>
    <property type="project" value="InterPro"/>
</dbReference>
<dbReference type="InterPro" id="IPR036937">
    <property type="entry name" value="Adhesion_dom_fimbrial_sf"/>
</dbReference>